<dbReference type="SUPFAM" id="SSF53448">
    <property type="entry name" value="Nucleotide-diphospho-sugar transferases"/>
    <property type="match status" value="1"/>
</dbReference>
<reference evidence="2 3" key="1">
    <citation type="submission" date="2016-10" db="EMBL/GenBank/DDBJ databases">
        <authorList>
            <person name="de Groot N.N."/>
        </authorList>
    </citation>
    <scope>NUCLEOTIDE SEQUENCE [LARGE SCALE GENOMIC DNA]</scope>
    <source>
        <strain evidence="2 3">DSM 45610</strain>
    </source>
</reference>
<dbReference type="Gene3D" id="3.90.550.10">
    <property type="entry name" value="Spore Coat Polysaccharide Biosynthesis Protein SpsA, Chain A"/>
    <property type="match status" value="1"/>
</dbReference>
<dbReference type="PANTHER" id="PTHR43630">
    <property type="entry name" value="POLY-BETA-1,6-N-ACETYL-D-GLUCOSAMINE SYNTHASE"/>
    <property type="match status" value="1"/>
</dbReference>
<evidence type="ECO:0000313" key="3">
    <source>
        <dbReference type="Proteomes" id="UP000198534"/>
    </source>
</evidence>
<protein>
    <submittedName>
        <fullName evidence="2">Glycosyltransferase involved in cell wall bisynthesis</fullName>
    </submittedName>
</protein>
<dbReference type="EMBL" id="FNNQ01000017">
    <property type="protein sequence ID" value="SDX41798.1"/>
    <property type="molecule type" value="Genomic_DNA"/>
</dbReference>
<dbReference type="STRING" id="1048340.SAMN05444487_11716"/>
<dbReference type="GO" id="GO:0016740">
    <property type="term" value="F:transferase activity"/>
    <property type="evidence" value="ECO:0007669"/>
    <property type="project" value="UniProtKB-KW"/>
</dbReference>
<gene>
    <name evidence="2" type="ORF">SAMN05444487_11716</name>
</gene>
<dbReference type="Pfam" id="PF00535">
    <property type="entry name" value="Glycos_transf_2"/>
    <property type="match status" value="1"/>
</dbReference>
<keyword evidence="3" id="KW-1185">Reference proteome</keyword>
<dbReference type="AlphaFoldDB" id="A0A1H3BJA3"/>
<name>A0A1H3BJA3_9BACL</name>
<dbReference type="InterPro" id="IPR001173">
    <property type="entry name" value="Glyco_trans_2-like"/>
</dbReference>
<dbReference type="InterPro" id="IPR019734">
    <property type="entry name" value="TPR_rpt"/>
</dbReference>
<evidence type="ECO:0000313" key="2">
    <source>
        <dbReference type="EMBL" id="SDX41798.1"/>
    </source>
</evidence>
<dbReference type="CDD" id="cd02511">
    <property type="entry name" value="Beta4Glucosyltransferase"/>
    <property type="match status" value="1"/>
</dbReference>
<dbReference type="RefSeq" id="WP_245726370.1">
    <property type="nucleotide sequence ID" value="NZ_FNNQ01000017.1"/>
</dbReference>
<sequence length="375" mass="44072">MTISLCMIVKDEEDILDRALQSVKGFPDEIIIVDTGSSDNTMEISRKWTEKVFAFEWVEDFSAARNYTFEQATMDYIFWLDADDVVNSNNLKKLIHLKRTLNPSFDAVRMDYHTTFDSYGNVTTTARRIRLIKRKSPFRWIGVVHEDLSWEGKGGNPTILESDIIIIHKKMKPSTEKRNLQIYEKHLAKGLTLTTQDIFHYAQELKGDKQYEKAIGYYEEFLRKKNNSSSWRTFTYNQLATCYHLIGDTKKELEITLQSFAEGLPLPEFCCRLGEHFVKKKEYDAAIFWYELAVNVPCDKNIQGSTSETFRTWFPNKQLALCYLQLGQYSKVYRHYKKALSFRAGDEEMLRNLKLVKELMDKKKEKKRTGRKKKR</sequence>
<dbReference type="PANTHER" id="PTHR43630:SF2">
    <property type="entry name" value="GLYCOSYLTRANSFERASE"/>
    <property type="match status" value="1"/>
</dbReference>
<proteinExistence type="predicted"/>
<keyword evidence="2" id="KW-0808">Transferase</keyword>
<accession>A0A1H3BJA3</accession>
<feature type="domain" description="Glycosyltransferase 2-like" evidence="1">
    <location>
        <begin position="4"/>
        <end position="113"/>
    </location>
</feature>
<dbReference type="Proteomes" id="UP000198534">
    <property type="component" value="Unassembled WGS sequence"/>
</dbReference>
<dbReference type="Gene3D" id="1.25.40.10">
    <property type="entry name" value="Tetratricopeptide repeat domain"/>
    <property type="match status" value="2"/>
</dbReference>
<organism evidence="2 3">
    <name type="scientific">Marininema mesophilum</name>
    <dbReference type="NCBI Taxonomy" id="1048340"/>
    <lineage>
        <taxon>Bacteria</taxon>
        <taxon>Bacillati</taxon>
        <taxon>Bacillota</taxon>
        <taxon>Bacilli</taxon>
        <taxon>Bacillales</taxon>
        <taxon>Thermoactinomycetaceae</taxon>
        <taxon>Marininema</taxon>
    </lineage>
</organism>
<dbReference type="SUPFAM" id="SSF48452">
    <property type="entry name" value="TPR-like"/>
    <property type="match status" value="1"/>
</dbReference>
<dbReference type="InterPro" id="IPR011990">
    <property type="entry name" value="TPR-like_helical_dom_sf"/>
</dbReference>
<evidence type="ECO:0000259" key="1">
    <source>
        <dbReference type="Pfam" id="PF00535"/>
    </source>
</evidence>
<dbReference type="SMART" id="SM00028">
    <property type="entry name" value="TPR"/>
    <property type="match status" value="3"/>
</dbReference>
<dbReference type="InterPro" id="IPR029044">
    <property type="entry name" value="Nucleotide-diphossugar_trans"/>
</dbReference>